<gene>
    <name evidence="2" type="ORF">S7S_04040</name>
</gene>
<name>A0A0B4XKK3_9GAMM</name>
<dbReference type="Proteomes" id="UP000006764">
    <property type="component" value="Chromosome"/>
</dbReference>
<evidence type="ECO:0000256" key="1">
    <source>
        <dbReference type="SAM" id="SignalP"/>
    </source>
</evidence>
<dbReference type="RefSeq" id="WP_144401586.1">
    <property type="nucleotide sequence ID" value="NZ_CP004387.1"/>
</dbReference>
<evidence type="ECO:0000313" key="2">
    <source>
        <dbReference type="EMBL" id="AJD47230.1"/>
    </source>
</evidence>
<evidence type="ECO:0000313" key="3">
    <source>
        <dbReference type="Proteomes" id="UP000006764"/>
    </source>
</evidence>
<evidence type="ECO:0008006" key="4">
    <source>
        <dbReference type="Google" id="ProtNLM"/>
    </source>
</evidence>
<keyword evidence="3" id="KW-1185">Reference proteome</keyword>
<keyword evidence="1" id="KW-0732">Signal</keyword>
<dbReference type="HOGENOM" id="CLU_1080270_0_0_6"/>
<reference evidence="2 3" key="1">
    <citation type="journal article" date="2012" name="J. Bacteriol.">
        <title>Genome sequence of an alkane-degrading bacterium, Alcanivorax pacificus type strain W11-5, isolated from deep sea sediment.</title>
        <authorList>
            <person name="Lai Q."/>
            <person name="Shao Z."/>
        </authorList>
    </citation>
    <scope>NUCLEOTIDE SEQUENCE [LARGE SCALE GENOMIC DNA]</scope>
    <source>
        <strain evidence="2 3">W11-5</strain>
    </source>
</reference>
<sequence length="257" mass="28159">MRLFACLFVFTLLSACTTTGTPIHRDSVFNVGVVSLLGKDINIAYLGVTAFGNRRDQIDATAIDLHGNIQDQLVTLVRAHGQSRFNVTVPDYDLQPWLDALAEPVPLRSALMGNERDNEFRKLAPLVQSLLAQHPMDALILLTPHRAYTGTPMEPFGAALYAGGRNGGVIWSYAGIFSEIWIINGKDGSLAHGRRLRVPASFNVSFKDDYPVRDLRDTPIFDVVTRVPTEADLDALSDAFSKLITAEHVEAALDGVL</sequence>
<accession>A0A0B4XKK3</accession>
<feature type="signal peptide" evidence="1">
    <location>
        <begin position="1"/>
        <end position="20"/>
    </location>
</feature>
<dbReference type="PROSITE" id="PS51257">
    <property type="entry name" value="PROKAR_LIPOPROTEIN"/>
    <property type="match status" value="1"/>
</dbReference>
<organism evidence="2 3">
    <name type="scientific">Isoalcanivorax pacificus W11-5</name>
    <dbReference type="NCBI Taxonomy" id="391936"/>
    <lineage>
        <taxon>Bacteria</taxon>
        <taxon>Pseudomonadati</taxon>
        <taxon>Pseudomonadota</taxon>
        <taxon>Gammaproteobacteria</taxon>
        <taxon>Oceanospirillales</taxon>
        <taxon>Alcanivoracaceae</taxon>
        <taxon>Isoalcanivorax</taxon>
    </lineage>
</organism>
<dbReference type="KEGG" id="apac:S7S_04040"/>
<feature type="chain" id="PRO_5002098916" description="Lipoprotein" evidence="1">
    <location>
        <begin position="21"/>
        <end position="257"/>
    </location>
</feature>
<protein>
    <recommendedName>
        <fullName evidence="4">Lipoprotein</fullName>
    </recommendedName>
</protein>
<dbReference type="AlphaFoldDB" id="A0A0B4XKK3"/>
<proteinExistence type="predicted"/>
<dbReference type="EMBL" id="CP004387">
    <property type="protein sequence ID" value="AJD47230.1"/>
    <property type="molecule type" value="Genomic_DNA"/>
</dbReference>
<dbReference type="STRING" id="391936.S7S_04040"/>